<sequence>MNKLLFICSRNQWRSLTAEKIFEHLEGYQVRSAGTEENARIKVTAGHIGWADIIFVMEKKHKRKIQSKFNEELIGKTIICLNISDDYRFMDEELIGLLESSVSEYIEIT</sequence>
<proteinExistence type="predicted"/>
<evidence type="ECO:0000313" key="3">
    <source>
        <dbReference type="Proteomes" id="UP001220509"/>
    </source>
</evidence>
<keyword evidence="3" id="KW-1185">Reference proteome</keyword>
<dbReference type="Gene3D" id="3.40.50.2300">
    <property type="match status" value="1"/>
</dbReference>
<reference evidence="2 3" key="1">
    <citation type="submission" date="2023-02" db="EMBL/GenBank/DDBJ databases">
        <title>Genome sequence of Paenibacillus kyungheensis KACC 18744.</title>
        <authorList>
            <person name="Kim S."/>
            <person name="Heo J."/>
            <person name="Kwon S.-W."/>
        </authorList>
    </citation>
    <scope>NUCLEOTIDE SEQUENCE [LARGE SCALE GENOMIC DNA]</scope>
    <source>
        <strain evidence="2 3">KACC 18744</strain>
    </source>
</reference>
<dbReference type="SMART" id="SM00226">
    <property type="entry name" value="LMWPc"/>
    <property type="match status" value="1"/>
</dbReference>
<accession>A0AAX3M6A0</accession>
<dbReference type="InterPro" id="IPR036196">
    <property type="entry name" value="Ptyr_pPase_sf"/>
</dbReference>
<name>A0AAX3M6A0_9BACL</name>
<dbReference type="PIRSF" id="PIRSF029416">
    <property type="entry name" value="UCP029416_PTP"/>
    <property type="match status" value="1"/>
</dbReference>
<evidence type="ECO:0000313" key="2">
    <source>
        <dbReference type="EMBL" id="WCT57701.1"/>
    </source>
</evidence>
<protein>
    <submittedName>
        <fullName evidence="2">Protein tyrosine phosphatase</fullName>
    </submittedName>
</protein>
<organism evidence="2 3">
    <name type="scientific">Paenibacillus kyungheensis</name>
    <dbReference type="NCBI Taxonomy" id="1452732"/>
    <lineage>
        <taxon>Bacteria</taxon>
        <taxon>Bacillati</taxon>
        <taxon>Bacillota</taxon>
        <taxon>Bacilli</taxon>
        <taxon>Bacillales</taxon>
        <taxon>Paenibacillaceae</taxon>
        <taxon>Paenibacillus</taxon>
    </lineage>
</organism>
<dbReference type="Proteomes" id="UP001220509">
    <property type="component" value="Chromosome"/>
</dbReference>
<feature type="domain" description="Phosphotyrosine protein phosphatase I" evidence="1">
    <location>
        <begin position="2"/>
        <end position="108"/>
    </location>
</feature>
<dbReference type="InterPro" id="IPR016919">
    <property type="entry name" value="UCP029416_PTP"/>
</dbReference>
<gene>
    <name evidence="2" type="ORF">PQ456_09390</name>
</gene>
<dbReference type="AlphaFoldDB" id="A0AAX3M6A0"/>
<dbReference type="InterPro" id="IPR023485">
    <property type="entry name" value="Ptyr_pPase"/>
</dbReference>
<evidence type="ECO:0000259" key="1">
    <source>
        <dbReference type="SMART" id="SM00226"/>
    </source>
</evidence>
<dbReference type="KEGG" id="pka:PQ456_09390"/>
<dbReference type="SUPFAM" id="SSF52788">
    <property type="entry name" value="Phosphotyrosine protein phosphatases I"/>
    <property type="match status" value="1"/>
</dbReference>
<dbReference type="RefSeq" id="WP_273615871.1">
    <property type="nucleotide sequence ID" value="NZ_CP117416.1"/>
</dbReference>
<dbReference type="EMBL" id="CP117416">
    <property type="protein sequence ID" value="WCT57701.1"/>
    <property type="molecule type" value="Genomic_DNA"/>
</dbReference>